<keyword evidence="3" id="KW-1185">Reference proteome</keyword>
<dbReference type="EMBL" id="JARK01000256">
    <property type="protein sequence ID" value="EYC39450.1"/>
    <property type="molecule type" value="Genomic_DNA"/>
</dbReference>
<reference evidence="3" key="1">
    <citation type="journal article" date="2015" name="Nat. Genet.">
        <title>The genome and transcriptome of the zoonotic hookworm Ancylostoma ceylanicum identify infection-specific gene families.</title>
        <authorList>
            <person name="Schwarz E.M."/>
            <person name="Hu Y."/>
            <person name="Antoshechkin I."/>
            <person name="Miller M.M."/>
            <person name="Sternberg P.W."/>
            <person name="Aroian R.V."/>
        </authorList>
    </citation>
    <scope>NUCLEOTIDE SEQUENCE</scope>
    <source>
        <strain evidence="3">HY135</strain>
    </source>
</reference>
<protein>
    <submittedName>
        <fullName evidence="2">Uncharacterized protein</fullName>
    </submittedName>
</protein>
<gene>
    <name evidence="2" type="primary">Acey_s0656.g1230</name>
    <name evidence="2" type="ORF">Y032_0656g1230</name>
</gene>
<feature type="compositionally biased region" description="Low complexity" evidence="1">
    <location>
        <begin position="68"/>
        <end position="77"/>
    </location>
</feature>
<organism evidence="2 3">
    <name type="scientific">Ancylostoma ceylanicum</name>
    <dbReference type="NCBI Taxonomy" id="53326"/>
    <lineage>
        <taxon>Eukaryota</taxon>
        <taxon>Metazoa</taxon>
        <taxon>Ecdysozoa</taxon>
        <taxon>Nematoda</taxon>
        <taxon>Chromadorea</taxon>
        <taxon>Rhabditida</taxon>
        <taxon>Rhabditina</taxon>
        <taxon>Rhabditomorpha</taxon>
        <taxon>Strongyloidea</taxon>
        <taxon>Ancylostomatidae</taxon>
        <taxon>Ancylostomatinae</taxon>
        <taxon>Ancylostoma</taxon>
    </lineage>
</organism>
<proteinExistence type="predicted"/>
<feature type="region of interest" description="Disordered" evidence="1">
    <location>
        <begin position="59"/>
        <end position="78"/>
    </location>
</feature>
<name>A0A016WIH4_9BILA</name>
<evidence type="ECO:0000313" key="2">
    <source>
        <dbReference type="EMBL" id="EYC39450.1"/>
    </source>
</evidence>
<sequence>MAPPFPATRKTLNFSDFSNRRYVLSVSKIRAIVSKKKSADTRCAWRRFATSVDIVDHPFSHRQPAESPTPTTTVVSVDQKRRKLIRTRRFLCVTPGAPSSENAALLFTARES</sequence>
<comment type="caution">
    <text evidence="2">The sequence shown here is derived from an EMBL/GenBank/DDBJ whole genome shotgun (WGS) entry which is preliminary data.</text>
</comment>
<dbReference type="Proteomes" id="UP000024635">
    <property type="component" value="Unassembled WGS sequence"/>
</dbReference>
<evidence type="ECO:0000256" key="1">
    <source>
        <dbReference type="SAM" id="MobiDB-lite"/>
    </source>
</evidence>
<dbReference type="AlphaFoldDB" id="A0A016WIH4"/>
<accession>A0A016WIH4</accession>
<evidence type="ECO:0000313" key="3">
    <source>
        <dbReference type="Proteomes" id="UP000024635"/>
    </source>
</evidence>